<dbReference type="PANTHER" id="PTHR33327:SF3">
    <property type="entry name" value="RNA-DIRECTED DNA POLYMERASE"/>
    <property type="match status" value="1"/>
</dbReference>
<reference evidence="1" key="1">
    <citation type="submission" date="2020-08" db="EMBL/GenBank/DDBJ databases">
        <title>Multicomponent nature underlies the extraordinary mechanical properties of spider dragline silk.</title>
        <authorList>
            <person name="Kono N."/>
            <person name="Nakamura H."/>
            <person name="Mori M."/>
            <person name="Yoshida Y."/>
            <person name="Ohtoshi R."/>
            <person name="Malay A.D."/>
            <person name="Moran D.A.P."/>
            <person name="Tomita M."/>
            <person name="Numata K."/>
            <person name="Arakawa K."/>
        </authorList>
    </citation>
    <scope>NUCLEOTIDE SEQUENCE</scope>
</reference>
<keyword evidence="2" id="KW-1185">Reference proteome</keyword>
<dbReference type="EMBL" id="BMAW01037509">
    <property type="protein sequence ID" value="GFU48738.1"/>
    <property type="molecule type" value="Genomic_DNA"/>
</dbReference>
<accession>A0A8X6R018</accession>
<sequence length="251" mass="28023">MISCLCCRWKISLELGNQRPSQLLTRMRFLAGDNVGEPLLKSLWLGRLPNGMQTILAAVSENLDQLATVADKINDLAFPQGINSVAATSDKKNCAIRATNCSTYTANICQPINGVDFLKHINLLVDVEHHRVNDINTKLFSNGQLPKIKSAASNLAILVSNIKFDNILKQYPELINPSQPIHFDTSNQIYHHIETKGPQVFSKPRRLASTILRAVKRVRISYGVREDAELILAVEDGEEIEGLLERLWRGS</sequence>
<protein>
    <submittedName>
        <fullName evidence="1">Transposon Tf2-8 polyprotein</fullName>
    </submittedName>
</protein>
<name>A0A8X6R018_NEPPI</name>
<organism evidence="1 2">
    <name type="scientific">Nephila pilipes</name>
    <name type="common">Giant wood spider</name>
    <name type="synonym">Nephila maculata</name>
    <dbReference type="NCBI Taxonomy" id="299642"/>
    <lineage>
        <taxon>Eukaryota</taxon>
        <taxon>Metazoa</taxon>
        <taxon>Ecdysozoa</taxon>
        <taxon>Arthropoda</taxon>
        <taxon>Chelicerata</taxon>
        <taxon>Arachnida</taxon>
        <taxon>Araneae</taxon>
        <taxon>Araneomorphae</taxon>
        <taxon>Entelegynae</taxon>
        <taxon>Araneoidea</taxon>
        <taxon>Nephilidae</taxon>
        <taxon>Nephila</taxon>
    </lineage>
</organism>
<dbReference type="Proteomes" id="UP000887013">
    <property type="component" value="Unassembled WGS sequence"/>
</dbReference>
<proteinExistence type="predicted"/>
<evidence type="ECO:0000313" key="1">
    <source>
        <dbReference type="EMBL" id="GFU48738.1"/>
    </source>
</evidence>
<comment type="caution">
    <text evidence="1">The sequence shown here is derived from an EMBL/GenBank/DDBJ whole genome shotgun (WGS) entry which is preliminary data.</text>
</comment>
<dbReference type="AlphaFoldDB" id="A0A8X6R018"/>
<gene>
    <name evidence="1" type="primary">Tf2-8_50</name>
    <name evidence="1" type="ORF">NPIL_165852</name>
</gene>
<dbReference type="PANTHER" id="PTHR33327">
    <property type="entry name" value="ENDONUCLEASE"/>
    <property type="match status" value="1"/>
</dbReference>
<dbReference type="OrthoDB" id="6431867at2759"/>
<evidence type="ECO:0000313" key="2">
    <source>
        <dbReference type="Proteomes" id="UP000887013"/>
    </source>
</evidence>